<dbReference type="Pfam" id="PF03732">
    <property type="entry name" value="Retrotrans_gag"/>
    <property type="match status" value="1"/>
</dbReference>
<protein>
    <recommendedName>
        <fullName evidence="2">Retrotransposon gag domain-containing protein</fullName>
    </recommendedName>
</protein>
<feature type="non-terminal residue" evidence="3">
    <location>
        <position position="507"/>
    </location>
</feature>
<comment type="caution">
    <text evidence="3">The sequence shown here is derived from an EMBL/GenBank/DDBJ whole genome shotgun (WGS) entry which is preliminary data.</text>
</comment>
<feature type="region of interest" description="Disordered" evidence="1">
    <location>
        <begin position="465"/>
        <end position="507"/>
    </location>
</feature>
<feature type="compositionally biased region" description="Basic residues" evidence="1">
    <location>
        <begin position="490"/>
        <end position="501"/>
    </location>
</feature>
<organism evidence="3 4">
    <name type="scientific">Striga hermonthica</name>
    <name type="common">Purple witchweed</name>
    <name type="synonym">Buchnera hermonthica</name>
    <dbReference type="NCBI Taxonomy" id="68872"/>
    <lineage>
        <taxon>Eukaryota</taxon>
        <taxon>Viridiplantae</taxon>
        <taxon>Streptophyta</taxon>
        <taxon>Embryophyta</taxon>
        <taxon>Tracheophyta</taxon>
        <taxon>Spermatophyta</taxon>
        <taxon>Magnoliopsida</taxon>
        <taxon>eudicotyledons</taxon>
        <taxon>Gunneridae</taxon>
        <taxon>Pentapetalae</taxon>
        <taxon>asterids</taxon>
        <taxon>lamiids</taxon>
        <taxon>Lamiales</taxon>
        <taxon>Orobanchaceae</taxon>
        <taxon>Buchnereae</taxon>
        <taxon>Striga</taxon>
    </lineage>
</organism>
<dbReference type="Proteomes" id="UP001153555">
    <property type="component" value="Unassembled WGS sequence"/>
</dbReference>
<dbReference type="EMBL" id="CACSLK010030184">
    <property type="protein sequence ID" value="CAA0836898.1"/>
    <property type="molecule type" value="Genomic_DNA"/>
</dbReference>
<accession>A0A9N7NSF8</accession>
<dbReference type="PROSITE" id="PS00141">
    <property type="entry name" value="ASP_PROTEASE"/>
    <property type="match status" value="1"/>
</dbReference>
<dbReference type="InterPro" id="IPR001969">
    <property type="entry name" value="Aspartic_peptidase_AS"/>
</dbReference>
<feature type="compositionally biased region" description="Basic and acidic residues" evidence="1">
    <location>
        <begin position="195"/>
        <end position="217"/>
    </location>
</feature>
<dbReference type="InterPro" id="IPR005162">
    <property type="entry name" value="Retrotrans_gag_dom"/>
</dbReference>
<sequence>FEQFEREQEEEYDRQSQASNHQGRPRIEKQRLVLSTFNRENPDAWLNRAAQYFDINETPWYERVKYAAYYLDGEANVWWQWLVSIYQGNPLHIPWGEFERELLARFGSSDYHSYDEALSHIKQTGSSDYHSYKEFERLACRVRNWPISALIGTFIGGLKFELAAEVRLDQPRTMREAMESARRRDEYLTATRRIGRESVHNLEQRRSDQHLDERTVKDSAPSNVSNVHPNPRPPNNFRTPPPGVKQLTLEEMRRRREKGLCYKCEERFTPGHQCKQYFLIDVTEEDEEEAYEDQLKQQVNEDLEISVNAMAGLQGPRTIRLPAMIKERPIEVLVDTGSSHNFICDKVPKDLKLKATKVEPFDVRVANGERLRCHEYYREVPINLQGEIIKADLYALPIVGPEIVLGIKWLEGLGEVTTNYKKGIMEFYSGSRLIMLKTEPKGINRDAEMRSLELASILEDKDVLKGGGNEAEVDPDPTKPEHRTRLGQGRQRRKWTRHRRYRDVYRR</sequence>
<dbReference type="SUPFAM" id="SSF50630">
    <property type="entry name" value="Acid proteases"/>
    <property type="match status" value="1"/>
</dbReference>
<keyword evidence="4" id="KW-1185">Reference proteome</keyword>
<reference evidence="3" key="1">
    <citation type="submission" date="2019-12" db="EMBL/GenBank/DDBJ databases">
        <authorList>
            <person name="Scholes J."/>
        </authorList>
    </citation>
    <scope>NUCLEOTIDE SEQUENCE</scope>
</reference>
<dbReference type="PANTHER" id="PTHR15503:SF22">
    <property type="entry name" value="TRANSPOSON TY3-I GAG POLYPROTEIN"/>
    <property type="match status" value="1"/>
</dbReference>
<evidence type="ECO:0000313" key="3">
    <source>
        <dbReference type="EMBL" id="CAA0836898.1"/>
    </source>
</evidence>
<dbReference type="GO" id="GO:0006508">
    <property type="term" value="P:proteolysis"/>
    <property type="evidence" value="ECO:0007669"/>
    <property type="project" value="InterPro"/>
</dbReference>
<dbReference type="OrthoDB" id="1934862at2759"/>
<dbReference type="InterPro" id="IPR032567">
    <property type="entry name" value="RTL1-rel"/>
</dbReference>
<dbReference type="InterPro" id="IPR021109">
    <property type="entry name" value="Peptidase_aspartic_dom_sf"/>
</dbReference>
<dbReference type="Pfam" id="PF08284">
    <property type="entry name" value="RVP_2"/>
    <property type="match status" value="1"/>
</dbReference>
<dbReference type="CDD" id="cd00303">
    <property type="entry name" value="retropepsin_like"/>
    <property type="match status" value="1"/>
</dbReference>
<dbReference type="GO" id="GO:0004190">
    <property type="term" value="F:aspartic-type endopeptidase activity"/>
    <property type="evidence" value="ECO:0007669"/>
    <property type="project" value="InterPro"/>
</dbReference>
<proteinExistence type="predicted"/>
<feature type="domain" description="Retrotransposon gag" evidence="2">
    <location>
        <begin position="65"/>
        <end position="159"/>
    </location>
</feature>
<gene>
    <name evidence="3" type="ORF">SHERM_03935</name>
</gene>
<feature type="compositionally biased region" description="Pro residues" evidence="1">
    <location>
        <begin position="230"/>
        <end position="243"/>
    </location>
</feature>
<feature type="non-terminal residue" evidence="3">
    <location>
        <position position="1"/>
    </location>
</feature>
<feature type="region of interest" description="Disordered" evidence="1">
    <location>
        <begin position="1"/>
        <end position="25"/>
    </location>
</feature>
<evidence type="ECO:0000313" key="4">
    <source>
        <dbReference type="Proteomes" id="UP001153555"/>
    </source>
</evidence>
<evidence type="ECO:0000256" key="1">
    <source>
        <dbReference type="SAM" id="MobiDB-lite"/>
    </source>
</evidence>
<feature type="region of interest" description="Disordered" evidence="1">
    <location>
        <begin position="195"/>
        <end position="244"/>
    </location>
</feature>
<dbReference type="PANTHER" id="PTHR15503">
    <property type="entry name" value="LDOC1 RELATED"/>
    <property type="match status" value="1"/>
</dbReference>
<evidence type="ECO:0000259" key="2">
    <source>
        <dbReference type="Pfam" id="PF03732"/>
    </source>
</evidence>
<name>A0A9N7NSF8_STRHE</name>
<dbReference type="AlphaFoldDB" id="A0A9N7NSF8"/>
<dbReference type="Gene3D" id="2.40.70.10">
    <property type="entry name" value="Acid Proteases"/>
    <property type="match status" value="1"/>
</dbReference>